<dbReference type="InterPro" id="IPR000719">
    <property type="entry name" value="Prot_kinase_dom"/>
</dbReference>
<evidence type="ECO:0000259" key="3">
    <source>
        <dbReference type="PROSITE" id="PS50195"/>
    </source>
</evidence>
<keyword evidence="4" id="KW-1185">Reference proteome</keyword>
<dbReference type="InterPro" id="IPR001683">
    <property type="entry name" value="PX_dom"/>
</dbReference>
<dbReference type="PANTHER" id="PTHR15508">
    <property type="entry name" value="RIBOSOMAL PROTEIN S6 KINASE"/>
    <property type="match status" value="1"/>
</dbReference>
<dbReference type="PROSITE" id="PS50195">
    <property type="entry name" value="PX"/>
    <property type="match status" value="1"/>
</dbReference>
<dbReference type="Gene3D" id="1.10.510.10">
    <property type="entry name" value="Transferase(Phosphotransferase) domain 1"/>
    <property type="match status" value="2"/>
</dbReference>
<dbReference type="Gene3D" id="3.30.1520.10">
    <property type="entry name" value="Phox-like domain"/>
    <property type="match status" value="1"/>
</dbReference>
<evidence type="ECO:0000313" key="5">
    <source>
        <dbReference type="RefSeq" id="XP_022249311.1"/>
    </source>
</evidence>
<evidence type="ECO:0000259" key="2">
    <source>
        <dbReference type="PROSITE" id="PS50011"/>
    </source>
</evidence>
<dbReference type="Pfam" id="PF04212">
    <property type="entry name" value="MIT"/>
    <property type="match status" value="1"/>
</dbReference>
<dbReference type="SMART" id="SM00745">
    <property type="entry name" value="MIT"/>
    <property type="match status" value="1"/>
</dbReference>
<feature type="region of interest" description="Disordered" evidence="1">
    <location>
        <begin position="145"/>
        <end position="169"/>
    </location>
</feature>
<dbReference type="Pfam" id="PF00069">
    <property type="entry name" value="Pkinase"/>
    <property type="match status" value="1"/>
</dbReference>
<feature type="compositionally biased region" description="Polar residues" evidence="1">
    <location>
        <begin position="151"/>
        <end position="168"/>
    </location>
</feature>
<protein>
    <submittedName>
        <fullName evidence="5">Ribosomal protein S6 kinase delta-1-like isoform X1</fullName>
    </submittedName>
</protein>
<evidence type="ECO:0000256" key="1">
    <source>
        <dbReference type="SAM" id="MobiDB-lite"/>
    </source>
</evidence>
<dbReference type="SUPFAM" id="SSF56112">
    <property type="entry name" value="Protein kinase-like (PK-like)"/>
    <property type="match status" value="1"/>
</dbReference>
<reference evidence="5" key="1">
    <citation type="submission" date="2025-08" db="UniProtKB">
        <authorList>
            <consortium name="RefSeq"/>
        </authorList>
    </citation>
    <scope>IDENTIFICATION</scope>
    <source>
        <tissue evidence="5">Muscle</tissue>
    </source>
</reference>
<dbReference type="CDD" id="cd06881">
    <property type="entry name" value="PX_SNX15_like"/>
    <property type="match status" value="1"/>
</dbReference>
<dbReference type="SUPFAM" id="SSF116846">
    <property type="entry name" value="MIT domain"/>
    <property type="match status" value="1"/>
</dbReference>
<dbReference type="Proteomes" id="UP000694941">
    <property type="component" value="Unplaced"/>
</dbReference>
<feature type="domain" description="Protein kinase" evidence="2">
    <location>
        <begin position="782"/>
        <end position="1033"/>
    </location>
</feature>
<dbReference type="SUPFAM" id="SSF64268">
    <property type="entry name" value="PX domain"/>
    <property type="match status" value="1"/>
</dbReference>
<dbReference type="Gene3D" id="1.20.58.80">
    <property type="entry name" value="Phosphotransferase system, lactose/cellobiose-type IIA subunit"/>
    <property type="match status" value="1"/>
</dbReference>
<dbReference type="SMART" id="SM00220">
    <property type="entry name" value="S_TKc"/>
    <property type="match status" value="1"/>
</dbReference>
<feature type="region of interest" description="Disordered" evidence="1">
    <location>
        <begin position="189"/>
        <end position="226"/>
    </location>
</feature>
<organism evidence="4 5">
    <name type="scientific">Limulus polyphemus</name>
    <name type="common">Atlantic horseshoe crab</name>
    <dbReference type="NCBI Taxonomy" id="6850"/>
    <lineage>
        <taxon>Eukaryota</taxon>
        <taxon>Metazoa</taxon>
        <taxon>Ecdysozoa</taxon>
        <taxon>Arthropoda</taxon>
        <taxon>Chelicerata</taxon>
        <taxon>Merostomata</taxon>
        <taxon>Xiphosura</taxon>
        <taxon>Limulidae</taxon>
        <taxon>Limulus</taxon>
    </lineage>
</organism>
<dbReference type="InterPro" id="IPR011009">
    <property type="entry name" value="Kinase-like_dom_sf"/>
</dbReference>
<name>A0ABM1T0A5_LIMPO</name>
<dbReference type="SMART" id="SM00312">
    <property type="entry name" value="PX"/>
    <property type="match status" value="1"/>
</dbReference>
<feature type="compositionally biased region" description="Acidic residues" evidence="1">
    <location>
        <begin position="197"/>
        <end position="207"/>
    </location>
</feature>
<dbReference type="InterPro" id="IPR007330">
    <property type="entry name" value="MIT_dom"/>
</dbReference>
<sequence>MAVYKTKKQEDPWVRVFDVTEPTGHEKGYTIYKVISKVFPKNSFESVSQIIVWKRYNDFKVLHKALLTIHRNLHLKGKFPPFAKSTFFGRFEGEIIEERRKSALALLEFAAQYPPLFTSQIFVKFFEGGEKVRIQSELNSTLDPPLLPAKVTSSTPSKTSCPDISSEPSEIDTLLGGIWQHRKAIDDISLSSHPTEDELGEEEDDDDRTTFTDGSSTLSTPLPSSELAFFDPLPEVHITEEHTEVSNTWLLSAIEACSRLDHSISEDHGSPDPNSFSFPRPFDDGEEVESSSVTDIDVIPIKSQKEDNNISSSDFPTSHAVPSWKEFDPLTTNVTSSEFEADSQLKVTSPVEPPTLTPLSPIASNLDFIDRNNSKYLTNAAEEISCAQQCEAVGDFTHAFAFYKTAIATLLEGVQADKNTERRDAVRRKINQYLVRAEEIYNKYLAEKVQDHKRWAVDSRLSPATVLNTTINSLRAPFHELSKYKVLGAIRKVLLVLDTTNNSTYVIKTLYKSPTPTASQFPNIVPQEVPYMVELYKVYETDYALFLVLQYATGGSLWDYICSYIQRSPLSPCFDCVDRDFTGDEELKHSSACKSLVENVYSGRKLANVLEVECSTPAVATKSGSSDDADLQASPECPPSYVALFTKYAASSAPRVSLAKCNLIVSDVGDETDDDVPPEDIALIYENSSVRERSVHDSSSQDTLQNSSELCNLQRSSNDNVLEQLIHKSKSLLQSVDTTIQASAHGPGVDPLTPTRNTQQHQDINSVHCDIIESVEQTEEDFVSARHHTSGSNGISSCVDEKPAEVEKIEKTDLHITFSQKSHHSPASDHHLRRGRPRRSSSTGSLELTLSQRVRHFSDVFQELDAAVTQAALDPPHLPESCVRQWIAELVSVVAELHKLGMVCQDLHPDNILLGERGHILLTYQCQWNRVDKPVNKHACDKLYAAPEVGSIFEVTSACDWWSVGALLFEMLTGRALYSCQSGGITSHTTINIPSHVSVEAQDLLRKLLKYSPSERLGAGPHGLDDIKSHPFFAKINWSSMET</sequence>
<dbReference type="InterPro" id="IPR051866">
    <property type="entry name" value="Intracell_Sig-Traffick_Protein"/>
</dbReference>
<dbReference type="PROSITE" id="PS50011">
    <property type="entry name" value="PROTEIN_KINASE_DOM"/>
    <property type="match status" value="1"/>
</dbReference>
<dbReference type="GeneID" id="106465675"/>
<dbReference type="Pfam" id="PF00787">
    <property type="entry name" value="PX"/>
    <property type="match status" value="1"/>
</dbReference>
<dbReference type="InterPro" id="IPR036181">
    <property type="entry name" value="MIT_dom_sf"/>
</dbReference>
<dbReference type="CDD" id="cd02677">
    <property type="entry name" value="MIT_SNX15"/>
    <property type="match status" value="1"/>
</dbReference>
<feature type="compositionally biased region" description="Low complexity" evidence="1">
    <location>
        <begin position="211"/>
        <end position="225"/>
    </location>
</feature>
<gene>
    <name evidence="5" type="primary">LOC106465675</name>
</gene>
<dbReference type="RefSeq" id="XP_022249311.1">
    <property type="nucleotide sequence ID" value="XM_022393603.1"/>
</dbReference>
<dbReference type="InterPro" id="IPR036871">
    <property type="entry name" value="PX_dom_sf"/>
</dbReference>
<feature type="domain" description="PX" evidence="3">
    <location>
        <begin position="10"/>
        <end position="133"/>
    </location>
</feature>
<dbReference type="PANTHER" id="PTHR15508:SF8">
    <property type="entry name" value="LD24550P"/>
    <property type="match status" value="1"/>
</dbReference>
<accession>A0ABM1T0A5</accession>
<proteinExistence type="predicted"/>
<evidence type="ECO:0000313" key="4">
    <source>
        <dbReference type="Proteomes" id="UP000694941"/>
    </source>
</evidence>
<feature type="region of interest" description="Disordered" evidence="1">
    <location>
        <begin position="817"/>
        <end position="845"/>
    </location>
</feature>